<reference evidence="3 4" key="2">
    <citation type="submission" date="2020-02" db="EMBL/GenBank/DDBJ databases">
        <title>Whole genome sequence of Haloferax alexandrinus pws1.</title>
        <authorList>
            <person name="Verma D.K."/>
            <person name="Gopal K."/>
            <person name="Prasad E.S."/>
        </authorList>
    </citation>
    <scope>NUCLEOTIDE SEQUENCE [LARGE SCALE GENOMIC DNA]</scope>
    <source>
        <strain evidence="4">wsp1</strain>
        <strain evidence="3">Wsp1</strain>
    </source>
</reference>
<feature type="transmembrane region" description="Helical" evidence="1">
    <location>
        <begin position="61"/>
        <end position="81"/>
    </location>
</feature>
<evidence type="ECO:0000313" key="2">
    <source>
        <dbReference type="EMBL" id="NLV03642.1"/>
    </source>
</evidence>
<dbReference type="Proteomes" id="UP000465667">
    <property type="component" value="Chromosome"/>
</dbReference>
<dbReference type="AlphaFoldDB" id="A0A6C0UUE2"/>
<evidence type="ECO:0000313" key="3">
    <source>
        <dbReference type="EMBL" id="QIB79144.1"/>
    </source>
</evidence>
<keyword evidence="1" id="KW-0472">Membrane</keyword>
<sequence length="94" mass="10516">MYNQHGGVPDDDQSTQQVIQPAEINATEHYVCSLIGLVTMVGVVVLFTPLLVALTRPFQQLSATAFVFVLATVWLLVWLGTELVWEWQTGRLFP</sequence>
<dbReference type="Proteomes" id="UP000619835">
    <property type="component" value="Unassembled WGS sequence"/>
</dbReference>
<dbReference type="KEGG" id="hale:G3A49_13865"/>
<evidence type="ECO:0000256" key="1">
    <source>
        <dbReference type="SAM" id="Phobius"/>
    </source>
</evidence>
<reference evidence="2" key="1">
    <citation type="submission" date="2019-12" db="EMBL/GenBank/DDBJ databases">
        <title>Haloferax alexandrinus strain pws11.</title>
        <authorList>
            <person name="Verma D.K."/>
            <person name="Gopal K."/>
            <person name="Prasad E.S."/>
        </authorList>
    </citation>
    <scope>NUCLEOTIDE SEQUENCE</scope>
    <source>
        <strain evidence="2">Pws11</strain>
    </source>
</reference>
<keyword evidence="1" id="KW-0812">Transmembrane</keyword>
<accession>A0A6C0UUE2</accession>
<dbReference type="GeneID" id="301160564"/>
<protein>
    <submittedName>
        <fullName evidence="3">Uncharacterized protein</fullName>
    </submittedName>
</protein>
<name>A0A6C0UUE2_HALVO</name>
<dbReference type="EMBL" id="WOWC01000001">
    <property type="protein sequence ID" value="NLV03642.1"/>
    <property type="molecule type" value="Genomic_DNA"/>
</dbReference>
<keyword evidence="1" id="KW-1133">Transmembrane helix</keyword>
<evidence type="ECO:0000313" key="4">
    <source>
        <dbReference type="Proteomes" id="UP000465667"/>
    </source>
</evidence>
<dbReference type="EMBL" id="CP048738">
    <property type="protein sequence ID" value="QIB79144.1"/>
    <property type="molecule type" value="Genomic_DNA"/>
</dbReference>
<proteinExistence type="predicted"/>
<organism evidence="3 4">
    <name type="scientific">Haloferax volcanii</name>
    <name type="common">Halobacterium volcanii</name>
    <dbReference type="NCBI Taxonomy" id="2246"/>
    <lineage>
        <taxon>Archaea</taxon>
        <taxon>Methanobacteriati</taxon>
        <taxon>Methanobacteriota</taxon>
        <taxon>Stenosarchaea group</taxon>
        <taxon>Halobacteria</taxon>
        <taxon>Halobacteriales</taxon>
        <taxon>Haloferacaceae</taxon>
        <taxon>Haloferax</taxon>
    </lineage>
</organism>
<feature type="transmembrane region" description="Helical" evidence="1">
    <location>
        <begin position="34"/>
        <end position="54"/>
    </location>
</feature>
<gene>
    <name evidence="3" type="ORF">G3A49_13865</name>
    <name evidence="2" type="ORF">GOC85_13810</name>
</gene>
<dbReference type="RefSeq" id="WP_004062814.1">
    <property type="nucleotide sequence ID" value="NZ_CP048738.1"/>
</dbReference>